<sequence length="113" mass="12183">MRAQCGTAGVPSVAVDLLAFFLALGAVARLTRLVNSDVLTQPFRDLVERRAGRASALDYLVGCPWCLSIWLAPPVMTAAYLAPHAWWFVIPAASLTASYLYALLAVNADPAHR</sequence>
<accession>A0A6J7GZD6</accession>
<keyword evidence="1" id="KW-0812">Transmembrane</keyword>
<keyword evidence="1" id="KW-1133">Transmembrane helix</keyword>
<dbReference type="InterPro" id="IPR010773">
    <property type="entry name" value="Mycophage_PG1_Gp7"/>
</dbReference>
<organism evidence="2">
    <name type="scientific">freshwater metagenome</name>
    <dbReference type="NCBI Taxonomy" id="449393"/>
    <lineage>
        <taxon>unclassified sequences</taxon>
        <taxon>metagenomes</taxon>
        <taxon>ecological metagenomes</taxon>
    </lineage>
</organism>
<proteinExistence type="predicted"/>
<dbReference type="AlphaFoldDB" id="A0A6J7GZD6"/>
<name>A0A6J7GZD6_9ZZZZ</name>
<evidence type="ECO:0000313" key="2">
    <source>
        <dbReference type="EMBL" id="CAB4912118.1"/>
    </source>
</evidence>
<feature type="transmembrane region" description="Helical" evidence="1">
    <location>
        <begin position="56"/>
        <end position="73"/>
    </location>
</feature>
<feature type="transmembrane region" description="Helical" evidence="1">
    <location>
        <begin position="85"/>
        <end position="106"/>
    </location>
</feature>
<reference evidence="2" key="1">
    <citation type="submission" date="2020-05" db="EMBL/GenBank/DDBJ databases">
        <authorList>
            <person name="Chiriac C."/>
            <person name="Salcher M."/>
            <person name="Ghai R."/>
            <person name="Kavagutti S V."/>
        </authorList>
    </citation>
    <scope>NUCLEOTIDE SEQUENCE</scope>
</reference>
<protein>
    <submittedName>
        <fullName evidence="2">Unannotated protein</fullName>
    </submittedName>
</protein>
<dbReference type="Pfam" id="PF07098">
    <property type="entry name" value="DUF1360"/>
    <property type="match status" value="1"/>
</dbReference>
<evidence type="ECO:0000256" key="1">
    <source>
        <dbReference type="SAM" id="Phobius"/>
    </source>
</evidence>
<dbReference type="EMBL" id="CAFBMK010000062">
    <property type="protein sequence ID" value="CAB4912118.1"/>
    <property type="molecule type" value="Genomic_DNA"/>
</dbReference>
<keyword evidence="1" id="KW-0472">Membrane</keyword>
<gene>
    <name evidence="2" type="ORF">UFOPK3564_01317</name>
</gene>